<dbReference type="RefSeq" id="WP_158028493.1">
    <property type="nucleotide sequence ID" value="NZ_BMHG01000001.1"/>
</dbReference>
<dbReference type="Pfam" id="PF00587">
    <property type="entry name" value="tRNA-synt_2b"/>
    <property type="match status" value="1"/>
</dbReference>
<dbReference type="Pfam" id="PF03129">
    <property type="entry name" value="HGTP_anticodon"/>
    <property type="match status" value="1"/>
</dbReference>
<comment type="catalytic activity">
    <reaction evidence="9 10">
        <text>tRNA(Pro) + L-proline + ATP = L-prolyl-tRNA(Pro) + AMP + diphosphate</text>
        <dbReference type="Rhea" id="RHEA:14305"/>
        <dbReference type="Rhea" id="RHEA-COMP:9700"/>
        <dbReference type="Rhea" id="RHEA-COMP:9702"/>
        <dbReference type="ChEBI" id="CHEBI:30616"/>
        <dbReference type="ChEBI" id="CHEBI:33019"/>
        <dbReference type="ChEBI" id="CHEBI:60039"/>
        <dbReference type="ChEBI" id="CHEBI:78442"/>
        <dbReference type="ChEBI" id="CHEBI:78532"/>
        <dbReference type="ChEBI" id="CHEBI:456215"/>
        <dbReference type="EC" id="6.1.1.15"/>
    </reaction>
</comment>
<gene>
    <name evidence="10" type="primary">proS</name>
    <name evidence="12" type="ORF">F8O04_06705</name>
</gene>
<reference evidence="12 13" key="1">
    <citation type="submission" date="2019-09" db="EMBL/GenBank/DDBJ databases">
        <title>Phylogeny of genus Pseudoclavibacter and closely related genus.</title>
        <authorList>
            <person name="Li Y."/>
        </authorList>
    </citation>
    <scope>NUCLEOTIDE SEQUENCE [LARGE SCALE GENOMIC DNA]</scope>
    <source>
        <strain evidence="12 13">EGI 60007</strain>
    </source>
</reference>
<dbReference type="InterPro" id="IPR050062">
    <property type="entry name" value="Pro-tRNA_synthetase"/>
</dbReference>
<dbReference type="Gene3D" id="3.30.930.10">
    <property type="entry name" value="Bira Bifunctional Protein, Domain 2"/>
    <property type="match status" value="2"/>
</dbReference>
<dbReference type="GO" id="GO:0006433">
    <property type="term" value="P:prolyl-tRNA aminoacylation"/>
    <property type="evidence" value="ECO:0007669"/>
    <property type="project" value="UniProtKB-UniRule"/>
</dbReference>
<dbReference type="AlphaFoldDB" id="A0A6H9WG26"/>
<dbReference type="PROSITE" id="PS50862">
    <property type="entry name" value="AA_TRNA_LIGASE_II"/>
    <property type="match status" value="1"/>
</dbReference>
<dbReference type="InterPro" id="IPR033730">
    <property type="entry name" value="ProRS_core_prok"/>
</dbReference>
<protein>
    <recommendedName>
        <fullName evidence="10">Proline--tRNA ligase</fullName>
        <ecNumber evidence="10">6.1.1.15</ecNumber>
    </recommendedName>
    <alternativeName>
        <fullName evidence="10">Prolyl-tRNA synthetase</fullName>
        <shortName evidence="10">ProRS</shortName>
    </alternativeName>
</protein>
<comment type="subcellular location">
    <subcellularLocation>
        <location evidence="1 10">Cytoplasm</location>
    </subcellularLocation>
</comment>
<dbReference type="Gene3D" id="3.90.960.10">
    <property type="entry name" value="YbaK/aminoacyl-tRNA synthetase-associated domain"/>
    <property type="match status" value="1"/>
</dbReference>
<dbReference type="InterPro" id="IPR006195">
    <property type="entry name" value="aa-tRNA-synth_II"/>
</dbReference>
<comment type="similarity">
    <text evidence="10">Belongs to the class-II aminoacyl-tRNA synthetase family. ProS type 1 subfamily.</text>
</comment>
<dbReference type="SUPFAM" id="SSF55681">
    <property type="entry name" value="Class II aaRS and biotin synthetases"/>
    <property type="match status" value="1"/>
</dbReference>
<keyword evidence="13" id="KW-1185">Reference proteome</keyword>
<accession>A0A6H9WG26</accession>
<evidence type="ECO:0000256" key="2">
    <source>
        <dbReference type="ARBA" id="ARBA00011738"/>
    </source>
</evidence>
<dbReference type="EMBL" id="WBJY01000001">
    <property type="protein sequence ID" value="KAB1649909.1"/>
    <property type="molecule type" value="Genomic_DNA"/>
</dbReference>
<keyword evidence="4 10" id="KW-0436">Ligase</keyword>
<dbReference type="PRINTS" id="PR01046">
    <property type="entry name" value="TRNASYNTHPRO"/>
</dbReference>
<comment type="function">
    <text evidence="10">Catalyzes the attachment of proline to tRNA(Pro) in a two-step reaction: proline is first activated by ATP to form Pro-AMP and then transferred to the acceptor end of tRNA(Pro). As ProRS can inadvertently accommodate and process non-cognate amino acids such as alanine and cysteine, to avoid such errors it has two additional distinct editing activities against alanine. One activity is designated as 'pretransfer' editing and involves the tRNA(Pro)-independent hydrolysis of activated Ala-AMP. The other activity is designated 'posttransfer' editing and involves deacylation of mischarged Ala-tRNA(Pro). The misacylated Cys-tRNA(Pro) is not edited by ProRS.</text>
</comment>
<dbReference type="GO" id="GO:0005829">
    <property type="term" value="C:cytosol"/>
    <property type="evidence" value="ECO:0007669"/>
    <property type="project" value="TreeGrafter"/>
</dbReference>
<evidence type="ECO:0000256" key="9">
    <source>
        <dbReference type="ARBA" id="ARBA00047671"/>
    </source>
</evidence>
<dbReference type="InterPro" id="IPR002314">
    <property type="entry name" value="aa-tRNA-synt_IIb"/>
</dbReference>
<keyword evidence="6 10" id="KW-0067">ATP-binding</keyword>
<dbReference type="EC" id="6.1.1.15" evidence="10"/>
<evidence type="ECO:0000313" key="12">
    <source>
        <dbReference type="EMBL" id="KAB1649909.1"/>
    </source>
</evidence>
<dbReference type="InterPro" id="IPR036754">
    <property type="entry name" value="YbaK/aa-tRNA-synt-asso_dom_sf"/>
</dbReference>
<evidence type="ECO:0000256" key="7">
    <source>
        <dbReference type="ARBA" id="ARBA00022917"/>
    </source>
</evidence>
<dbReference type="Pfam" id="PF04073">
    <property type="entry name" value="tRNA_edit"/>
    <property type="match status" value="1"/>
</dbReference>
<dbReference type="InterPro" id="IPR045864">
    <property type="entry name" value="aa-tRNA-synth_II/BPL/LPL"/>
</dbReference>
<dbReference type="NCBIfam" id="TIGR00409">
    <property type="entry name" value="proS_fam_II"/>
    <property type="match status" value="1"/>
</dbReference>
<dbReference type="InterPro" id="IPR023717">
    <property type="entry name" value="Pro-tRNA-Synthase_IIa_type1"/>
</dbReference>
<dbReference type="Gene3D" id="3.40.50.800">
    <property type="entry name" value="Anticodon-binding domain"/>
    <property type="match status" value="1"/>
</dbReference>
<name>A0A6H9WG26_9MICO</name>
<evidence type="ECO:0000259" key="11">
    <source>
        <dbReference type="PROSITE" id="PS50862"/>
    </source>
</evidence>
<dbReference type="SUPFAM" id="SSF55826">
    <property type="entry name" value="YbaK/ProRS associated domain"/>
    <property type="match status" value="1"/>
</dbReference>
<sequence>MIERLSHLFVRTLREDPGDAEVASHRLLVRAGYIRRQAPGIFAWLPLGLRVKRRLEAVIREEMARTGSQEVAFPGLLPADVFEATGRLHDFGDSMFRLHDRRGAPYVLAPTHEEAFTLAVKDLCSSYKDLPLSIYQIQDKYRDEARPRAGLLRGREFTMKDAYSFDVDDEGLAASYQAQRDAYERIFARLGLEYVIVDADAGAMGGSKSEEFMHPTPVGEDTFVIAPSGWAANVEAYTSARPDPVDASDLPAPVEFDSPATATIQTLVDHANRAVPRSDGRPWAAADTLKNVVLALVDGTGERRVVVIGVPGDRAVDLKRVEASFPGHEVEPANDADFAKHPELVRGYIGPWTPSGPVLGESSPSGIAFFLDASIGDGSAWITGANRHEVHVHSLVVGRDVVPDGRVEAAEVRDGDPAPDGSGPIRTSRGTEIGHVFQLGRKYAEAIGLQVLDQNGKLVTVTMGSYGIGVTRNLALIAEANHDDRGLVWPESVAPYDLQVVATGKGELPLELAERLAVEAEAAGLEVLLDDRPKVSPGVKFGDAELLGVPWIIIAGRDAAEGRVELWDRRSGEREPMPADDAIAALQARRTARLARGTERRRDG</sequence>
<keyword evidence="7 10" id="KW-0648">Protein biosynthesis</keyword>
<feature type="domain" description="Aminoacyl-transfer RNA synthetases class-II family profile" evidence="11">
    <location>
        <begin position="48"/>
        <end position="490"/>
    </location>
</feature>
<dbReference type="InterPro" id="IPR036621">
    <property type="entry name" value="Anticodon-bd_dom_sf"/>
</dbReference>
<evidence type="ECO:0000256" key="10">
    <source>
        <dbReference type="HAMAP-Rule" id="MF_01569"/>
    </source>
</evidence>
<dbReference type="InterPro" id="IPR004154">
    <property type="entry name" value="Anticodon-bd"/>
</dbReference>
<dbReference type="InterPro" id="IPR002316">
    <property type="entry name" value="Pro-tRNA-ligase_IIa"/>
</dbReference>
<dbReference type="InterPro" id="IPR007214">
    <property type="entry name" value="YbaK/aa-tRNA-synth-assoc-dom"/>
</dbReference>
<comment type="domain">
    <text evidence="10">Consists of three domains: the N-terminal catalytic domain, the editing domain and the C-terminal anticodon-binding domain.</text>
</comment>
<comment type="caution">
    <text evidence="12">The sequence shown here is derived from an EMBL/GenBank/DDBJ whole genome shotgun (WGS) entry which is preliminary data.</text>
</comment>
<dbReference type="HAMAP" id="MF_01569">
    <property type="entry name" value="Pro_tRNA_synth_type1"/>
    <property type="match status" value="1"/>
</dbReference>
<dbReference type="PANTHER" id="PTHR42753:SF2">
    <property type="entry name" value="PROLINE--TRNA LIGASE"/>
    <property type="match status" value="1"/>
</dbReference>
<organism evidence="12 13">
    <name type="scientific">Pseudoclavibacter endophyticus</name>
    <dbReference type="NCBI Taxonomy" id="1778590"/>
    <lineage>
        <taxon>Bacteria</taxon>
        <taxon>Bacillati</taxon>
        <taxon>Actinomycetota</taxon>
        <taxon>Actinomycetes</taxon>
        <taxon>Micrococcales</taxon>
        <taxon>Microbacteriaceae</taxon>
        <taxon>Pseudoclavibacter</taxon>
    </lineage>
</organism>
<dbReference type="NCBIfam" id="NF006625">
    <property type="entry name" value="PRK09194.1"/>
    <property type="match status" value="1"/>
</dbReference>
<dbReference type="OrthoDB" id="9809052at2"/>
<evidence type="ECO:0000256" key="6">
    <source>
        <dbReference type="ARBA" id="ARBA00022840"/>
    </source>
</evidence>
<dbReference type="CDD" id="cd00779">
    <property type="entry name" value="ProRS_core_prok"/>
    <property type="match status" value="1"/>
</dbReference>
<dbReference type="GO" id="GO:0004827">
    <property type="term" value="F:proline-tRNA ligase activity"/>
    <property type="evidence" value="ECO:0007669"/>
    <property type="project" value="UniProtKB-UniRule"/>
</dbReference>
<dbReference type="InterPro" id="IPR004500">
    <property type="entry name" value="Pro-tRNA-synth_IIa_bac-type"/>
</dbReference>
<proteinExistence type="inferred from homology"/>
<evidence type="ECO:0000256" key="8">
    <source>
        <dbReference type="ARBA" id="ARBA00023146"/>
    </source>
</evidence>
<evidence type="ECO:0000256" key="3">
    <source>
        <dbReference type="ARBA" id="ARBA00022490"/>
    </source>
</evidence>
<keyword evidence="8 10" id="KW-0030">Aminoacyl-tRNA synthetase</keyword>
<dbReference type="Proteomes" id="UP000431744">
    <property type="component" value="Unassembled WGS sequence"/>
</dbReference>
<keyword evidence="5 10" id="KW-0547">Nucleotide-binding</keyword>
<dbReference type="CDD" id="cd00861">
    <property type="entry name" value="ProRS_anticodon_short"/>
    <property type="match status" value="1"/>
</dbReference>
<evidence type="ECO:0000256" key="1">
    <source>
        <dbReference type="ARBA" id="ARBA00004496"/>
    </source>
</evidence>
<keyword evidence="3 10" id="KW-0963">Cytoplasm</keyword>
<dbReference type="InterPro" id="IPR044140">
    <property type="entry name" value="ProRS_anticodon_short"/>
</dbReference>
<evidence type="ECO:0000256" key="5">
    <source>
        <dbReference type="ARBA" id="ARBA00022741"/>
    </source>
</evidence>
<evidence type="ECO:0000313" key="13">
    <source>
        <dbReference type="Proteomes" id="UP000431744"/>
    </source>
</evidence>
<dbReference type="PANTHER" id="PTHR42753">
    <property type="entry name" value="MITOCHONDRIAL RIBOSOME PROTEIN L39/PROLYL-TRNA LIGASE FAMILY MEMBER"/>
    <property type="match status" value="1"/>
</dbReference>
<dbReference type="SUPFAM" id="SSF52954">
    <property type="entry name" value="Class II aaRS ABD-related"/>
    <property type="match status" value="1"/>
</dbReference>
<evidence type="ECO:0000256" key="4">
    <source>
        <dbReference type="ARBA" id="ARBA00022598"/>
    </source>
</evidence>
<dbReference type="GO" id="GO:0002161">
    <property type="term" value="F:aminoacyl-tRNA deacylase activity"/>
    <property type="evidence" value="ECO:0007669"/>
    <property type="project" value="InterPro"/>
</dbReference>
<dbReference type="GO" id="GO:0005524">
    <property type="term" value="F:ATP binding"/>
    <property type="evidence" value="ECO:0007669"/>
    <property type="project" value="UniProtKB-UniRule"/>
</dbReference>
<comment type="subunit">
    <text evidence="2 10">Homodimer.</text>
</comment>